<protein>
    <submittedName>
        <fullName evidence="1">Uncharacterized protein</fullName>
    </submittedName>
</protein>
<accession>C4LKG9</accession>
<dbReference type="AlphaFoldDB" id="C4LKG9"/>
<evidence type="ECO:0000313" key="1">
    <source>
        <dbReference type="EMBL" id="ACR18324.1"/>
    </source>
</evidence>
<dbReference type="RefSeq" id="WP_012732211.1">
    <property type="nucleotide sequence ID" value="NC_012704.1"/>
</dbReference>
<keyword evidence="2" id="KW-1185">Reference proteome</keyword>
<dbReference type="Proteomes" id="UP000001473">
    <property type="component" value="Chromosome"/>
</dbReference>
<organism evidence="1 2">
    <name type="scientific">Corynebacterium kroppenstedtii (strain DSM 44385 / JCM 11950 / CIP 105744 / CCUG 35717)</name>
    <dbReference type="NCBI Taxonomy" id="645127"/>
    <lineage>
        <taxon>Bacteria</taxon>
        <taxon>Bacillati</taxon>
        <taxon>Actinomycetota</taxon>
        <taxon>Actinomycetes</taxon>
        <taxon>Mycobacteriales</taxon>
        <taxon>Corynebacteriaceae</taxon>
        <taxon>Corynebacterium</taxon>
    </lineage>
</organism>
<dbReference type="OrthoDB" id="4427088at2"/>
<gene>
    <name evidence="1" type="ordered locus">ckrop_1595</name>
</gene>
<name>C4LKG9_CORK4</name>
<dbReference type="HOGENOM" id="CLU_2536891_0_0_11"/>
<sequence>MDFLLQINDIVSGPIKDLMVHFSTGQPEINLPQINMPAPPENVSVDFSPTTSFSNEFSPSIEKTEPSNFLNDLSLPDINVSAI</sequence>
<dbReference type="KEGG" id="ckp:ckrop_1595"/>
<proteinExistence type="predicted"/>
<dbReference type="EMBL" id="CP001620">
    <property type="protein sequence ID" value="ACR18324.1"/>
    <property type="molecule type" value="Genomic_DNA"/>
</dbReference>
<dbReference type="STRING" id="645127.ckrop_1595"/>
<evidence type="ECO:0000313" key="2">
    <source>
        <dbReference type="Proteomes" id="UP000001473"/>
    </source>
</evidence>
<reference evidence="1 2" key="1">
    <citation type="journal article" date="2008" name="J. Biotechnol.">
        <title>Ultrafast pyrosequencing of Corynebacterium kroppenstedtii DSM44385 revealed insights into the physiology of a lipophilic corynebacterium that lacks mycolic acids.</title>
        <authorList>
            <person name="Tauch A."/>
            <person name="Schneider J."/>
            <person name="Szczepanowski R."/>
            <person name="Tilker A."/>
            <person name="Viehoever P."/>
            <person name="Gartemann K.-H."/>
            <person name="Arnold W."/>
            <person name="Blom J."/>
            <person name="Brinkrolf K."/>
            <person name="Brune I."/>
            <person name="Goetker S."/>
            <person name="Weisshaar B."/>
            <person name="Goesmann A."/>
            <person name="Droege M."/>
            <person name="Puehler A."/>
        </authorList>
    </citation>
    <scope>NUCLEOTIDE SEQUENCE [LARGE SCALE GENOMIC DNA]</scope>
    <source>
        <strain evidence="2">DSM 44385 / JCM 11950 / CIP 105744 / CCUG 35717</strain>
    </source>
</reference>